<dbReference type="AlphaFoldDB" id="A0A0K1YAX7"/>
<protein>
    <submittedName>
        <fullName evidence="2">Cell surface glycoprotein</fullName>
    </submittedName>
</protein>
<name>A0A0K1YAX7_9EURY</name>
<sequence length="1093" mass="117257">MRLKIIISVLILLGANISGVAAVSPTGEMTATEKNSTIQTATNETLQITGSVSNPSPPGQTAVDHTMQLSSDTPIKNHINIIFTEEYETADLEVQSATGTDGEVDVIITQNKSTGPQIVVQPVTNITEVSMDITVTHPNISSVTEYPINISQPSVAPEKSYQIDSFLVRPVGDDARSGLSSEFNRVDGSGFVYKGATVFQGERDIQFRGDLTAPVVGVKGKQQGVLFEPPVPESASPGIYSINGKNDSASIRVKEPKVTTLRAENSRGADISGGTVYPDETGTIPIIAQSNFETAEYLELTVLNENGLDVTGEVIQTDRVRAETATGRPAVRQSVKPQDRFNQPSTAGSRTKSLRLRPESGSDDYPYQLDSHDNQKSSYTRVVNSIYDHTDAGVDDISSVATDQATREQLASGVTAERSVAETDIEPGESTRITINATAGTNDKIIIQESFSPNVEDTTVERITVNGEQVISPFFLLANEKELFVTLVDIPVNADISIEYTLSTPELDETYRIDGTVEASTRVVSLDDIQVVTGDGGKNSEVTSNGKVRWNVDLSELEGNSFSATVTGSDDFTTDASRASTKIGVSYDTPSISLSTTRPSRGQSVNINIRDGVRGAVYAVNIDTDDLHDSLSGKEYYNVFRNVGTTQQIGVVTQSGEVFTGGTPIKGTPDSLFAQVRVDEDNAEATTRIRTQSLKSTALITLAEQEASISQANDDSKVISEEELDVVDSGVELTTPRSIVTGSEMSVSGTVTSGVDTVVMYAETNDQFERVDLDSKQDGAISDISVDGTDFDEERRLTVGDAPGNDILSFPGRHRVAVLSKSSILSDHKQVPTVLSRPELMTKPASIHPVRVRQANISLNPIDTDGQAATTADTVNASGEIRGRETGVIIAVGQRGSVESAIVETTNFSVEFPAETFSQGIIDVFAVSPGRDMQFGDGNIPKRESANDINSESAALQAYIQLITEERDYTKQQITSVIYNETSRDTASDDPIVVRELQLSDPTISIDVPAANQNIPEGERLIVNGTTNVGLDNGLIDISLNGQNESVRAGSIVSRGETTWNGSIRTEGLSSGTYTISVEIQGQTSRREIVITQ</sequence>
<reference evidence="2" key="1">
    <citation type="journal article" date="2015" name="BMC Genomics">
        <title>Diversity of the cell-wall associated genomic island of the archaeon Haloquadratum walsbyi.</title>
        <authorList>
            <person name="Martin-Cuadrado A.B."/>
            <person name="Pasic L."/>
            <person name="Rodriguez-Valera F."/>
        </authorList>
    </citation>
    <scope>NUCLEOTIDE SEQUENCE</scope>
</reference>
<feature type="region of interest" description="Disordered" evidence="1">
    <location>
        <begin position="320"/>
        <end position="375"/>
    </location>
</feature>
<organism evidence="2">
    <name type="scientific">uncultured haloarchaeon</name>
    <dbReference type="NCBI Taxonomy" id="160804"/>
    <lineage>
        <taxon>Archaea</taxon>
        <taxon>Methanobacteriati</taxon>
        <taxon>Methanobacteriota</taxon>
        <taxon>Stenosarchaea group</taxon>
        <taxon>Halobacteria</taxon>
        <taxon>Halobacteriales</taxon>
        <taxon>Halobacteriaceae</taxon>
        <taxon>environmental samples</taxon>
    </lineage>
</organism>
<accession>A0A0K1YAX7</accession>
<feature type="compositionally biased region" description="Polar residues" evidence="1">
    <location>
        <begin position="340"/>
        <end position="351"/>
    </location>
</feature>
<evidence type="ECO:0000313" key="2">
    <source>
        <dbReference type="EMBL" id="AKY04275.1"/>
    </source>
</evidence>
<proteinExistence type="predicted"/>
<dbReference type="EMBL" id="KT322176">
    <property type="protein sequence ID" value="AKY04275.1"/>
    <property type="molecule type" value="Genomic_DNA"/>
</dbReference>
<evidence type="ECO:0000256" key="1">
    <source>
        <dbReference type="SAM" id="MobiDB-lite"/>
    </source>
</evidence>